<dbReference type="Pfam" id="PF01370">
    <property type="entry name" value="Epimerase"/>
    <property type="match status" value="1"/>
</dbReference>
<organism evidence="3 4">
    <name type="scientific">Mucilaginibacter myungsuensis</name>
    <dbReference type="NCBI Taxonomy" id="649104"/>
    <lineage>
        <taxon>Bacteria</taxon>
        <taxon>Pseudomonadati</taxon>
        <taxon>Bacteroidota</taxon>
        <taxon>Sphingobacteriia</taxon>
        <taxon>Sphingobacteriales</taxon>
        <taxon>Sphingobacteriaceae</taxon>
        <taxon>Mucilaginibacter</taxon>
    </lineage>
</organism>
<dbReference type="AlphaFoldDB" id="A0A929PW37"/>
<comment type="caution">
    <text evidence="3">The sequence shown here is derived from an EMBL/GenBank/DDBJ whole genome shotgun (WGS) entry which is preliminary data.</text>
</comment>
<comment type="similarity">
    <text evidence="1">Belongs to the NAD(P)-dependent epimerase/dehydratase family.</text>
</comment>
<sequence length="293" mass="32579">MGTVKTILLTGATGYLGSKLAEALVNSSYNLVILKRSTSNIKRLMPIERKFRSYDLDANGLDRAFAENQIDCVLHTAASYGRKGESLSDIYQANLVFPVSLLDKCIAYGIKYFLNTGTSLPPSLNTYALSKGQFVNLLEQQPEVKTTNVELQYFYGPGDDNTKFITFILNKILSGAADIDLSEGTQYRDFIYIEDVVSAYLLLLEKLPTQEDQFINVPLGSGQPNTLRNVVEKIKTHANSDIDLKFGAVAMRKGDVMYAKADTQLLTDFGWQPKFDIDSGLIKTINKEKSLII</sequence>
<evidence type="ECO:0000313" key="4">
    <source>
        <dbReference type="Proteomes" id="UP000622475"/>
    </source>
</evidence>
<dbReference type="Proteomes" id="UP000622475">
    <property type="component" value="Unassembled WGS sequence"/>
</dbReference>
<proteinExistence type="inferred from homology"/>
<dbReference type="InterPro" id="IPR036291">
    <property type="entry name" value="NAD(P)-bd_dom_sf"/>
</dbReference>
<gene>
    <name evidence="3" type="ORF">IRJ16_11025</name>
</gene>
<evidence type="ECO:0000256" key="1">
    <source>
        <dbReference type="ARBA" id="ARBA00007637"/>
    </source>
</evidence>
<feature type="domain" description="NAD-dependent epimerase/dehydratase" evidence="2">
    <location>
        <begin position="7"/>
        <end position="209"/>
    </location>
</feature>
<dbReference type="InterPro" id="IPR001509">
    <property type="entry name" value="Epimerase_deHydtase"/>
</dbReference>
<reference evidence="3" key="1">
    <citation type="submission" date="2020-10" db="EMBL/GenBank/DDBJ databases">
        <title>Mucilaginibacter mali sp. nov., isolated from rhizosphere soil of apple orchard.</title>
        <authorList>
            <person name="Lee J.-S."/>
            <person name="Kim H.S."/>
            <person name="Kim J.-S."/>
        </authorList>
    </citation>
    <scope>NUCLEOTIDE SEQUENCE</scope>
    <source>
        <strain evidence="3">KCTC 22746</strain>
    </source>
</reference>
<evidence type="ECO:0000259" key="2">
    <source>
        <dbReference type="Pfam" id="PF01370"/>
    </source>
</evidence>
<keyword evidence="4" id="KW-1185">Reference proteome</keyword>
<dbReference type="SUPFAM" id="SSF51735">
    <property type="entry name" value="NAD(P)-binding Rossmann-fold domains"/>
    <property type="match status" value="1"/>
</dbReference>
<name>A0A929PW37_9SPHI</name>
<dbReference type="PANTHER" id="PTHR43000">
    <property type="entry name" value="DTDP-D-GLUCOSE 4,6-DEHYDRATASE-RELATED"/>
    <property type="match status" value="1"/>
</dbReference>
<accession>A0A929PW37</accession>
<dbReference type="RefSeq" id="WP_194111588.1">
    <property type="nucleotide sequence ID" value="NZ_JADFFL010000003.1"/>
</dbReference>
<dbReference type="EMBL" id="JADFFL010000003">
    <property type="protein sequence ID" value="MBE9662418.1"/>
    <property type="molecule type" value="Genomic_DNA"/>
</dbReference>
<dbReference type="Gene3D" id="3.40.50.720">
    <property type="entry name" value="NAD(P)-binding Rossmann-like Domain"/>
    <property type="match status" value="1"/>
</dbReference>
<evidence type="ECO:0000313" key="3">
    <source>
        <dbReference type="EMBL" id="MBE9662418.1"/>
    </source>
</evidence>
<protein>
    <submittedName>
        <fullName evidence="3">NAD-dependent epimerase/dehydratase family protein</fullName>
    </submittedName>
</protein>